<dbReference type="GO" id="GO:0005615">
    <property type="term" value="C:extracellular space"/>
    <property type="evidence" value="ECO:0007669"/>
    <property type="project" value="TreeGrafter"/>
</dbReference>
<dbReference type="AlphaFoldDB" id="A0A8B6C7Y5"/>
<evidence type="ECO:0000313" key="2">
    <source>
        <dbReference type="EMBL" id="VDI00883.1"/>
    </source>
</evidence>
<feature type="signal peptide" evidence="1">
    <location>
        <begin position="1"/>
        <end position="30"/>
    </location>
</feature>
<dbReference type="PANTHER" id="PTHR24024">
    <property type="entry name" value="PULMONARY SURFACTANT-ASSOCIATED PROTEIN A"/>
    <property type="match status" value="1"/>
</dbReference>
<evidence type="ECO:0000313" key="3">
    <source>
        <dbReference type="Proteomes" id="UP000596742"/>
    </source>
</evidence>
<dbReference type="OrthoDB" id="6272653at2759"/>
<name>A0A8B6C7Y5_MYTGA</name>
<dbReference type="PANTHER" id="PTHR24024:SF18">
    <property type="entry name" value="SHORT-CHAIN COLLAGEN C4-LIKE"/>
    <property type="match status" value="1"/>
</dbReference>
<evidence type="ECO:0000256" key="1">
    <source>
        <dbReference type="SAM" id="SignalP"/>
    </source>
</evidence>
<dbReference type="EMBL" id="UYJE01001279">
    <property type="protein sequence ID" value="VDI00883.1"/>
    <property type="molecule type" value="Genomic_DNA"/>
</dbReference>
<keyword evidence="1" id="KW-0732">Signal</keyword>
<reference evidence="2" key="1">
    <citation type="submission" date="2018-11" db="EMBL/GenBank/DDBJ databases">
        <authorList>
            <person name="Alioto T."/>
            <person name="Alioto T."/>
        </authorList>
    </citation>
    <scope>NUCLEOTIDE SEQUENCE</scope>
</reference>
<comment type="caution">
    <text evidence="2">The sequence shown here is derived from an EMBL/GenBank/DDBJ whole genome shotgun (WGS) entry which is preliminary data.</text>
</comment>
<proteinExistence type="predicted"/>
<feature type="chain" id="PRO_5032601158" evidence="1">
    <location>
        <begin position="31"/>
        <end position="313"/>
    </location>
</feature>
<sequence length="313" mass="34655">MWFMQFKHEKLKMLKMLIYGFSLFVLSSTATPNSSGNVEVRLLDNQNAPLVATLDMSKADERVKQFVSDAIEAKMKTIEETMRSKKFVIDTLDAKMKTLEGIMDSQITNFERNLTDQLTDYINKMVVKVDQENGMSSTYIRWGRSDCSGVNTEVVYSGYAAGEKHYWSSSFRGGAANMLCLPNNPELSDKSGSGNSFIFGTEFKTNHFASDSNNKDVPCALCKSSNTASSVMIPGRKTCYSGWKEEFNGILASSAYSHTPSPYICVDANPTYVKGGKGNNVGHLLYDTAIKCGSLPCPPYKDNVQVYCVVCSK</sequence>
<keyword evidence="3" id="KW-1185">Reference proteome</keyword>
<protein>
    <submittedName>
        <fullName evidence="2">Uncharacterized protein</fullName>
    </submittedName>
</protein>
<accession>A0A8B6C7Y5</accession>
<gene>
    <name evidence="2" type="ORF">MGAL_10B088358</name>
</gene>
<dbReference type="InterPro" id="IPR051077">
    <property type="entry name" value="Ca-dependent_lectin"/>
</dbReference>
<organism evidence="2 3">
    <name type="scientific">Mytilus galloprovincialis</name>
    <name type="common">Mediterranean mussel</name>
    <dbReference type="NCBI Taxonomy" id="29158"/>
    <lineage>
        <taxon>Eukaryota</taxon>
        <taxon>Metazoa</taxon>
        <taxon>Spiralia</taxon>
        <taxon>Lophotrochozoa</taxon>
        <taxon>Mollusca</taxon>
        <taxon>Bivalvia</taxon>
        <taxon>Autobranchia</taxon>
        <taxon>Pteriomorphia</taxon>
        <taxon>Mytilida</taxon>
        <taxon>Mytiloidea</taxon>
        <taxon>Mytilidae</taxon>
        <taxon>Mytilinae</taxon>
        <taxon>Mytilus</taxon>
    </lineage>
</organism>
<dbReference type="Proteomes" id="UP000596742">
    <property type="component" value="Unassembled WGS sequence"/>
</dbReference>